<protein>
    <recommendedName>
        <fullName evidence="4 14">Phosphoribosylamine--glycine ligase</fullName>
        <ecNumber evidence="4 14">6.3.4.13</ecNumber>
    </recommendedName>
    <alternativeName>
        <fullName evidence="14">GARS</fullName>
    </alternativeName>
    <alternativeName>
        <fullName evidence="12 14">Glycinamide ribonucleotide synthetase</fullName>
    </alternativeName>
    <alternativeName>
        <fullName evidence="13 14">Phosphoribosylglycinamide synthetase</fullName>
    </alternativeName>
</protein>
<dbReference type="NCBIfam" id="TIGR00877">
    <property type="entry name" value="purD"/>
    <property type="match status" value="1"/>
</dbReference>
<evidence type="ECO:0000313" key="17">
    <source>
        <dbReference type="EMBL" id="OGC35721.1"/>
    </source>
</evidence>
<evidence type="ECO:0000256" key="8">
    <source>
        <dbReference type="ARBA" id="ARBA00022755"/>
    </source>
</evidence>
<dbReference type="Pfam" id="PF02844">
    <property type="entry name" value="GARS_N"/>
    <property type="match status" value="1"/>
</dbReference>
<feature type="domain" description="ATP-grasp" evidence="16">
    <location>
        <begin position="107"/>
        <end position="313"/>
    </location>
</feature>
<dbReference type="STRING" id="1802583.A2311_00600"/>
<evidence type="ECO:0000256" key="11">
    <source>
        <dbReference type="ARBA" id="ARBA00038345"/>
    </source>
</evidence>
<evidence type="ECO:0000256" key="14">
    <source>
        <dbReference type="HAMAP-Rule" id="MF_00138"/>
    </source>
</evidence>
<accession>A0A1F4TSQ8</accession>
<dbReference type="InterPro" id="IPR000115">
    <property type="entry name" value="PRibGlycinamide_synth"/>
</dbReference>
<dbReference type="PANTHER" id="PTHR43472:SF1">
    <property type="entry name" value="PHOSPHORIBOSYLAMINE--GLYCINE LIGASE, CHLOROPLASTIC"/>
    <property type="match status" value="1"/>
</dbReference>
<dbReference type="SUPFAM" id="SSF56059">
    <property type="entry name" value="Glutathione synthetase ATP-binding domain-like"/>
    <property type="match status" value="1"/>
</dbReference>
<dbReference type="GO" id="GO:0006189">
    <property type="term" value="P:'de novo' IMP biosynthetic process"/>
    <property type="evidence" value="ECO:0007669"/>
    <property type="project" value="UniProtKB-UniRule"/>
</dbReference>
<dbReference type="GO" id="GO:0009113">
    <property type="term" value="P:purine nucleobase biosynthetic process"/>
    <property type="evidence" value="ECO:0007669"/>
    <property type="project" value="InterPro"/>
</dbReference>
<dbReference type="InterPro" id="IPR020560">
    <property type="entry name" value="PRibGlycinamide_synth_C-dom"/>
</dbReference>
<evidence type="ECO:0000256" key="12">
    <source>
        <dbReference type="ARBA" id="ARBA00042242"/>
    </source>
</evidence>
<comment type="pathway">
    <text evidence="3 14">Purine metabolism; IMP biosynthesis via de novo pathway; N(1)-(5-phospho-D-ribosyl)glycinamide from 5-phospho-alpha-D-ribose 1-diphosphate: step 2/2.</text>
</comment>
<evidence type="ECO:0000256" key="2">
    <source>
        <dbReference type="ARBA" id="ARBA00001946"/>
    </source>
</evidence>
<dbReference type="InterPro" id="IPR013815">
    <property type="entry name" value="ATP_grasp_subdomain_1"/>
</dbReference>
<dbReference type="FunFam" id="3.40.50.20:FF:000006">
    <property type="entry name" value="Phosphoribosylamine--glycine ligase, chloroplastic"/>
    <property type="match status" value="1"/>
</dbReference>
<evidence type="ECO:0000256" key="7">
    <source>
        <dbReference type="ARBA" id="ARBA00022741"/>
    </source>
</evidence>
<dbReference type="Pfam" id="PF01071">
    <property type="entry name" value="GARS_A"/>
    <property type="match status" value="1"/>
</dbReference>
<dbReference type="InterPro" id="IPR020562">
    <property type="entry name" value="PRibGlycinamide_synth_N"/>
</dbReference>
<evidence type="ECO:0000259" key="16">
    <source>
        <dbReference type="PROSITE" id="PS50975"/>
    </source>
</evidence>
<dbReference type="Gene3D" id="3.30.1490.20">
    <property type="entry name" value="ATP-grasp fold, A domain"/>
    <property type="match status" value="1"/>
</dbReference>
<dbReference type="HAMAP" id="MF_00138">
    <property type="entry name" value="GARS"/>
    <property type="match status" value="1"/>
</dbReference>
<sequence>MKVLVIGSGGREHALVWKIAQSSKVEKIFCAPGNAGTADLAENINIKVDDVAALLKFAQEAKIDLTVVGPEVPLVLGLVDEFAKAGLRAFGPIKAAAAIEGSKVFSKKFMVKYDIPTAQAGIFDNAHDAHEYIEQVGSPIVVKADGLAAGKGVIVCQTKGDAHEAVTQIMEKKEFGVAGDQLVIEECLEGEEASIIALTDGETIIPLASSQDHKRIFDNDEGPNTGGMGAYSPAPLVTETLLTEITNVVLKPFVFGMKQEGINYKGVVYAGVMVTKKGPMVLEFNARFGDPETQPILMRMKSDLVPLLDAVIDGRLAGLAIDWHEKAAVCVVLAAKGYPGSYEKGDPIKGLENIQQIADAAVFHAGTSRQAGQVVTSGGRVLGVTALGDTIKFALDKAYQAVKLIKFKGMQYRRDIGKKALKYEK</sequence>
<keyword evidence="5 14" id="KW-0436">Ligase</keyword>
<comment type="cofactor">
    <cofactor evidence="2">
        <name>Mg(2+)</name>
        <dbReference type="ChEBI" id="CHEBI:18420"/>
    </cofactor>
</comment>
<evidence type="ECO:0000256" key="15">
    <source>
        <dbReference type="PROSITE-ProRule" id="PRU00409"/>
    </source>
</evidence>
<evidence type="ECO:0000256" key="3">
    <source>
        <dbReference type="ARBA" id="ARBA00005174"/>
    </source>
</evidence>
<gene>
    <name evidence="14" type="primary">purD</name>
    <name evidence="17" type="ORF">A2311_00600</name>
</gene>
<evidence type="ECO:0000256" key="4">
    <source>
        <dbReference type="ARBA" id="ARBA00013255"/>
    </source>
</evidence>
<evidence type="ECO:0000256" key="6">
    <source>
        <dbReference type="ARBA" id="ARBA00022723"/>
    </source>
</evidence>
<evidence type="ECO:0000256" key="1">
    <source>
        <dbReference type="ARBA" id="ARBA00001936"/>
    </source>
</evidence>
<dbReference type="Proteomes" id="UP000178951">
    <property type="component" value="Unassembled WGS sequence"/>
</dbReference>
<comment type="caution">
    <text evidence="17">The sequence shown here is derived from an EMBL/GenBank/DDBJ whole genome shotgun (WGS) entry which is preliminary data.</text>
</comment>
<evidence type="ECO:0000256" key="5">
    <source>
        <dbReference type="ARBA" id="ARBA00022598"/>
    </source>
</evidence>
<dbReference type="InterPro" id="IPR016185">
    <property type="entry name" value="PreATP-grasp_dom_sf"/>
</dbReference>
<keyword evidence="9 15" id="KW-0067">ATP-binding</keyword>
<comment type="similarity">
    <text evidence="11 14">Belongs to the GARS family.</text>
</comment>
<dbReference type="Gene3D" id="3.30.470.20">
    <property type="entry name" value="ATP-grasp fold, B domain"/>
    <property type="match status" value="1"/>
</dbReference>
<dbReference type="Gene3D" id="3.90.600.10">
    <property type="entry name" value="Phosphoribosylglycinamide synthetase, C-terminal domain"/>
    <property type="match status" value="1"/>
</dbReference>
<dbReference type="GO" id="GO:0005524">
    <property type="term" value="F:ATP binding"/>
    <property type="evidence" value="ECO:0007669"/>
    <property type="project" value="UniProtKB-UniRule"/>
</dbReference>
<dbReference type="FunFam" id="3.30.1490.20:FF:000006">
    <property type="entry name" value="phosphoribosylamine--glycine ligase, chloroplastic-like"/>
    <property type="match status" value="1"/>
</dbReference>
<dbReference type="FunFam" id="3.90.600.10:FF:000001">
    <property type="entry name" value="Trifunctional purine biosynthetic protein adenosine-3"/>
    <property type="match status" value="1"/>
</dbReference>
<dbReference type="GO" id="GO:0004637">
    <property type="term" value="F:phosphoribosylamine-glycine ligase activity"/>
    <property type="evidence" value="ECO:0007669"/>
    <property type="project" value="UniProtKB-UniRule"/>
</dbReference>
<keyword evidence="7 15" id="KW-0547">Nucleotide-binding</keyword>
<dbReference type="EC" id="6.3.4.13" evidence="4 14"/>
<dbReference type="Gene3D" id="3.40.50.20">
    <property type="match status" value="1"/>
</dbReference>
<name>A0A1F4TSQ8_UNCSA</name>
<dbReference type="PROSITE" id="PS00184">
    <property type="entry name" value="GARS"/>
    <property type="match status" value="1"/>
</dbReference>
<keyword evidence="8 14" id="KW-0658">Purine biosynthesis</keyword>
<dbReference type="PANTHER" id="PTHR43472">
    <property type="entry name" value="PHOSPHORIBOSYLAMINE--GLYCINE LIGASE"/>
    <property type="match status" value="1"/>
</dbReference>
<keyword evidence="10" id="KW-0464">Manganese</keyword>
<keyword evidence="6" id="KW-0479">Metal-binding</keyword>
<evidence type="ECO:0000313" key="18">
    <source>
        <dbReference type="Proteomes" id="UP000178951"/>
    </source>
</evidence>
<comment type="catalytic activity">
    <reaction evidence="14">
        <text>5-phospho-beta-D-ribosylamine + glycine + ATP = N(1)-(5-phospho-beta-D-ribosyl)glycinamide + ADP + phosphate + H(+)</text>
        <dbReference type="Rhea" id="RHEA:17453"/>
        <dbReference type="ChEBI" id="CHEBI:15378"/>
        <dbReference type="ChEBI" id="CHEBI:30616"/>
        <dbReference type="ChEBI" id="CHEBI:43474"/>
        <dbReference type="ChEBI" id="CHEBI:57305"/>
        <dbReference type="ChEBI" id="CHEBI:58681"/>
        <dbReference type="ChEBI" id="CHEBI:143788"/>
        <dbReference type="ChEBI" id="CHEBI:456216"/>
        <dbReference type="EC" id="6.3.4.13"/>
    </reaction>
</comment>
<reference evidence="17 18" key="1">
    <citation type="journal article" date="2016" name="Nat. Commun.">
        <title>Thousands of microbial genomes shed light on interconnected biogeochemical processes in an aquifer system.</title>
        <authorList>
            <person name="Anantharaman K."/>
            <person name="Brown C.T."/>
            <person name="Hug L.A."/>
            <person name="Sharon I."/>
            <person name="Castelle C.J."/>
            <person name="Probst A.J."/>
            <person name="Thomas B.C."/>
            <person name="Singh A."/>
            <person name="Wilkins M.J."/>
            <person name="Karaoz U."/>
            <person name="Brodie E.L."/>
            <person name="Williams K.H."/>
            <person name="Hubbard S.S."/>
            <person name="Banfield J.F."/>
        </authorList>
    </citation>
    <scope>NUCLEOTIDE SEQUENCE [LARGE SCALE GENOMIC DNA]</scope>
</reference>
<dbReference type="SMART" id="SM01210">
    <property type="entry name" value="GARS_C"/>
    <property type="match status" value="1"/>
</dbReference>
<dbReference type="InterPro" id="IPR037123">
    <property type="entry name" value="PRibGlycinamide_synth_C_sf"/>
</dbReference>
<evidence type="ECO:0000256" key="10">
    <source>
        <dbReference type="ARBA" id="ARBA00023211"/>
    </source>
</evidence>
<dbReference type="SUPFAM" id="SSF51246">
    <property type="entry name" value="Rudiment single hybrid motif"/>
    <property type="match status" value="1"/>
</dbReference>
<comment type="cofactor">
    <cofactor evidence="1">
        <name>Mn(2+)</name>
        <dbReference type="ChEBI" id="CHEBI:29035"/>
    </cofactor>
</comment>
<organism evidence="17 18">
    <name type="scientific">candidate division WOR-1 bacterium RIFOXYB2_FULL_48_7</name>
    <dbReference type="NCBI Taxonomy" id="1802583"/>
    <lineage>
        <taxon>Bacteria</taxon>
        <taxon>Bacillati</taxon>
        <taxon>Saganbacteria</taxon>
    </lineage>
</organism>
<dbReference type="UniPathway" id="UPA00074">
    <property type="reaction ID" value="UER00125"/>
</dbReference>
<dbReference type="FunFam" id="3.30.470.20:FF:000018">
    <property type="entry name" value="Trifunctional purine biosynthetic protein adenosine-3"/>
    <property type="match status" value="1"/>
</dbReference>
<evidence type="ECO:0000256" key="13">
    <source>
        <dbReference type="ARBA" id="ARBA00042864"/>
    </source>
</evidence>
<evidence type="ECO:0000256" key="9">
    <source>
        <dbReference type="ARBA" id="ARBA00022840"/>
    </source>
</evidence>
<dbReference type="InterPro" id="IPR020559">
    <property type="entry name" value="PRibGlycinamide_synth_CS"/>
</dbReference>
<dbReference type="InterPro" id="IPR011054">
    <property type="entry name" value="Rudment_hybrid_motif"/>
</dbReference>
<dbReference type="Pfam" id="PF02843">
    <property type="entry name" value="GARS_C"/>
    <property type="match status" value="1"/>
</dbReference>
<dbReference type="InterPro" id="IPR011761">
    <property type="entry name" value="ATP-grasp"/>
</dbReference>
<dbReference type="EMBL" id="MEUF01000021">
    <property type="protein sequence ID" value="OGC35721.1"/>
    <property type="molecule type" value="Genomic_DNA"/>
</dbReference>
<proteinExistence type="inferred from homology"/>
<dbReference type="GO" id="GO:0046872">
    <property type="term" value="F:metal ion binding"/>
    <property type="evidence" value="ECO:0007669"/>
    <property type="project" value="UniProtKB-KW"/>
</dbReference>
<dbReference type="SMART" id="SM01209">
    <property type="entry name" value="GARS_A"/>
    <property type="match status" value="1"/>
</dbReference>
<dbReference type="InterPro" id="IPR020561">
    <property type="entry name" value="PRibGlycinamid_synth_ATP-grasp"/>
</dbReference>
<dbReference type="AlphaFoldDB" id="A0A1F4TSQ8"/>
<dbReference type="SUPFAM" id="SSF52440">
    <property type="entry name" value="PreATP-grasp domain"/>
    <property type="match status" value="1"/>
</dbReference>
<dbReference type="PROSITE" id="PS50975">
    <property type="entry name" value="ATP_GRASP"/>
    <property type="match status" value="1"/>
</dbReference>